<evidence type="ECO:0000313" key="1">
    <source>
        <dbReference type="EMBL" id="AWI27045.1"/>
    </source>
</evidence>
<name>A0A2S1SKW7_9FLAO</name>
<accession>A0A2S1SKW7</accession>
<dbReference type="AlphaFoldDB" id="A0A2S1SKW7"/>
<evidence type="ECO:0008006" key="3">
    <source>
        <dbReference type="Google" id="ProtNLM"/>
    </source>
</evidence>
<protein>
    <recommendedName>
        <fullName evidence="3">Secreted protein</fullName>
    </recommendedName>
</protein>
<dbReference type="RefSeq" id="WP_108904816.1">
    <property type="nucleotide sequence ID" value="NZ_CP029187.1"/>
</dbReference>
<sequence>MKNMLYILLVCGLGAYAQGDVGRKFTPILPANTTTNTPTTPNPIPPAPIIFNKKPEEAKPFMEMPKKGMMDQPQFVDPGKPYEDKLNKANAMSEDQQAIRKNQYLGDVKTNSGSVNIMYRDHEFVDGDQIRIYSNGIIARSVVTLSGEFQGFELSLVSGFNTIEFEALNQGSSGPNTAQLVVYNDKGEVISAKNWNLATGFKATIIVVKE</sequence>
<proteinExistence type="predicted"/>
<dbReference type="OrthoDB" id="1148517at2"/>
<keyword evidence="2" id="KW-1185">Reference proteome</keyword>
<dbReference type="KEGG" id="fpal:HYN49_14665"/>
<reference evidence="1 2" key="1">
    <citation type="submission" date="2018-05" db="EMBL/GenBank/DDBJ databases">
        <title>Genome sequencing of Flavobacterium sp. HYN0049.</title>
        <authorList>
            <person name="Yi H."/>
            <person name="Baek C."/>
        </authorList>
    </citation>
    <scope>NUCLEOTIDE SEQUENCE [LARGE SCALE GENOMIC DNA]</scope>
    <source>
        <strain evidence="1 2">HYN0049</strain>
    </source>
</reference>
<gene>
    <name evidence="1" type="ORF">HYN49_14665</name>
</gene>
<dbReference type="Proteomes" id="UP000244937">
    <property type="component" value="Chromosome"/>
</dbReference>
<organism evidence="1 2">
    <name type="scientific">Flavobacterium pallidum</name>
    <dbReference type="NCBI Taxonomy" id="2172098"/>
    <lineage>
        <taxon>Bacteria</taxon>
        <taxon>Pseudomonadati</taxon>
        <taxon>Bacteroidota</taxon>
        <taxon>Flavobacteriia</taxon>
        <taxon>Flavobacteriales</taxon>
        <taxon>Flavobacteriaceae</taxon>
        <taxon>Flavobacterium</taxon>
    </lineage>
</organism>
<dbReference type="EMBL" id="CP029187">
    <property type="protein sequence ID" value="AWI27045.1"/>
    <property type="molecule type" value="Genomic_DNA"/>
</dbReference>
<evidence type="ECO:0000313" key="2">
    <source>
        <dbReference type="Proteomes" id="UP000244937"/>
    </source>
</evidence>